<evidence type="ECO:0000313" key="2">
    <source>
        <dbReference type="Proteomes" id="UP000663882"/>
    </source>
</evidence>
<comment type="caution">
    <text evidence="1">The sequence shown here is derived from an EMBL/GenBank/DDBJ whole genome shotgun (WGS) entry which is preliminary data.</text>
</comment>
<evidence type="ECO:0000313" key="1">
    <source>
        <dbReference type="EMBL" id="CAF1167107.1"/>
    </source>
</evidence>
<evidence type="ECO:0008006" key="3">
    <source>
        <dbReference type="Google" id="ProtNLM"/>
    </source>
</evidence>
<reference evidence="1" key="1">
    <citation type="submission" date="2021-02" db="EMBL/GenBank/DDBJ databases">
        <authorList>
            <person name="Nowell W R."/>
        </authorList>
    </citation>
    <scope>NUCLEOTIDE SEQUENCE</scope>
</reference>
<gene>
    <name evidence="1" type="ORF">RFH988_LOCUS22761</name>
</gene>
<accession>A0A814TUC5</accession>
<dbReference type="Gene3D" id="3.80.10.10">
    <property type="entry name" value="Ribonuclease Inhibitor"/>
    <property type="match status" value="2"/>
</dbReference>
<organism evidence="1 2">
    <name type="scientific">Rotaria sordida</name>
    <dbReference type="NCBI Taxonomy" id="392033"/>
    <lineage>
        <taxon>Eukaryota</taxon>
        <taxon>Metazoa</taxon>
        <taxon>Spiralia</taxon>
        <taxon>Gnathifera</taxon>
        <taxon>Rotifera</taxon>
        <taxon>Eurotatoria</taxon>
        <taxon>Bdelloidea</taxon>
        <taxon>Philodinida</taxon>
        <taxon>Philodinidae</taxon>
        <taxon>Rotaria</taxon>
    </lineage>
</organism>
<dbReference type="EMBL" id="CAJNOO010001533">
    <property type="protein sequence ID" value="CAF1167107.1"/>
    <property type="molecule type" value="Genomic_DNA"/>
</dbReference>
<protein>
    <recommendedName>
        <fullName evidence="3">F-box domain-containing protein</fullName>
    </recommendedName>
</protein>
<name>A0A814TUC5_9BILA</name>
<dbReference type="SUPFAM" id="SSF52047">
    <property type="entry name" value="RNI-like"/>
    <property type="match status" value="2"/>
</dbReference>
<proteinExistence type="predicted"/>
<sequence>MSFLLDRFPIEILHIIFDYFWAHEILHSFFDISDYFDNILSNYGRYRINGQSITKSDFDFICHFILPNQVISLILSDEKETPYQSELFFSDFQIHYYTRLRALKLIDLNDDGKEIFMNLHHVQNLVSLEINIRIDLPFIKQLPPLKKLIINISSNIQFGILPSISTVSFKYLQHFSLSYCTLTALQHFFRQMPQLKSFKTSLVFFNPEELNVLSHIHQIQPTPVNLISFSLSINAPFEYRLLNANRWENFIIEHLPKLTNFDFKFFSGNVNHKILNQYRSSFWLNKHWYVAFNSNLSLLFTVPYFAPTSINNSCQPISSNCTTLPIEQHYIFYDHITALTYESDKWNLPYRYNNIKELTFNNPYMHENIVNLSKVQSFIVNASDWLLDEVIILIKEEMPSVSYLRLNCTQPNQIPFLIDHFKKMISGFFVIHNDYLDMYDQIKITSQCYYTRLRALKLIDLNDDGEEIFMNLHHVQNLVSLEINIRIDLPFIKQLPPLKKLIINIPSNVQFDILPSISTVSFKYLQHFSLSYCTLTALQYFFRQMPQLELFKTSLVFFDPEELNVLSHIHQIQPTPVNLISFSLSINAPFEYRLLNANRWEKFIIEHLPKLTNFDFKFFSGNINHKVLNRYRSSFWLNKHWYVAFNSNLSLIFTVPYFAPTSINDSCEPISSNCTTLPIEQHYIFYDRITALTYELDKWNLPYRYNNIKELTFSDPYMHENIVNLSKVESFIVNTSDWLLDKIIILIKEEMPSVNYLRLNCTQPNVKYKYFSGISLPQIRTLSLPEYGRCKGKVKFYWWKLFPRVERLIVSINSKKQIPFLIDHFMKMISGFFVIYNDYFDMYDQIKITSQWLKKNTCRLKRKNEHEFVCQINDQFGFSLALWINEDFEIDE</sequence>
<dbReference type="Proteomes" id="UP000663882">
    <property type="component" value="Unassembled WGS sequence"/>
</dbReference>
<dbReference type="AlphaFoldDB" id="A0A814TUC5"/>
<dbReference type="OrthoDB" id="10012882at2759"/>
<dbReference type="InterPro" id="IPR032675">
    <property type="entry name" value="LRR_dom_sf"/>
</dbReference>